<dbReference type="GO" id="GO:0004725">
    <property type="term" value="F:protein tyrosine phosphatase activity"/>
    <property type="evidence" value="ECO:0007669"/>
    <property type="project" value="UniProtKB-EC"/>
</dbReference>
<comment type="caution">
    <text evidence="6">The sequence shown here is derived from an EMBL/GenBank/DDBJ whole genome shotgun (WGS) entry which is preliminary data.</text>
</comment>
<keyword evidence="3 6" id="KW-0378">Hydrolase</keyword>
<evidence type="ECO:0000256" key="4">
    <source>
        <dbReference type="ARBA" id="ARBA00022912"/>
    </source>
</evidence>
<sequence length="161" mass="18438">MTKVKVLFVCMGNICRSPTAEAVFRAHLEQAGLHRHVEVDSAGTHAYHVGEPPDARAQQAGLKRGYRMAHLRGRQVNRRDFEEFDYVLAMDMDNLTRLQQQCPQEHAHKLSLFMEHARNFVEREVPDPYYGGPAGFERVLDMVEDASQGLIAHIRRRHFSG</sequence>
<feature type="domain" description="Phosphotyrosine protein phosphatase I" evidence="5">
    <location>
        <begin position="4"/>
        <end position="153"/>
    </location>
</feature>
<dbReference type="SMART" id="SM00226">
    <property type="entry name" value="LMWPc"/>
    <property type="match status" value="1"/>
</dbReference>
<dbReference type="PANTHER" id="PTHR11717:SF7">
    <property type="entry name" value="LOW MOLECULAR WEIGHT PHOSPHOTYROSINE PROTEIN PHOSPHATASE"/>
    <property type="match status" value="1"/>
</dbReference>
<dbReference type="InterPro" id="IPR017867">
    <property type="entry name" value="Tyr_phospatase_low_mol_wt"/>
</dbReference>
<dbReference type="EMBL" id="JBAJEX010000001">
    <property type="protein sequence ID" value="MEO1765610.1"/>
    <property type="molecule type" value="Genomic_DNA"/>
</dbReference>
<dbReference type="EC" id="3.1.3.48" evidence="2"/>
<evidence type="ECO:0000256" key="3">
    <source>
        <dbReference type="ARBA" id="ARBA00022801"/>
    </source>
</evidence>
<evidence type="ECO:0000259" key="5">
    <source>
        <dbReference type="SMART" id="SM00226"/>
    </source>
</evidence>
<dbReference type="SUPFAM" id="SSF52788">
    <property type="entry name" value="Phosphotyrosine protein phosphatases I"/>
    <property type="match status" value="1"/>
</dbReference>
<name>A0ABV0EAD9_9BURK</name>
<protein>
    <recommendedName>
        <fullName evidence="2">protein-tyrosine-phosphatase</fullName>
        <ecNumber evidence="2">3.1.3.48</ecNumber>
    </recommendedName>
</protein>
<evidence type="ECO:0000256" key="1">
    <source>
        <dbReference type="ARBA" id="ARBA00011063"/>
    </source>
</evidence>
<dbReference type="InterPro" id="IPR036196">
    <property type="entry name" value="Ptyr_pPase_sf"/>
</dbReference>
<keyword evidence="4" id="KW-0904">Protein phosphatase</keyword>
<dbReference type="CDD" id="cd16343">
    <property type="entry name" value="LMWPTP"/>
    <property type="match status" value="1"/>
</dbReference>
<dbReference type="Pfam" id="PF01451">
    <property type="entry name" value="LMWPc"/>
    <property type="match status" value="1"/>
</dbReference>
<dbReference type="Gene3D" id="3.40.50.2300">
    <property type="match status" value="1"/>
</dbReference>
<organism evidence="6 7">
    <name type="scientific">Thiobacter aerophilum</name>
    <dbReference type="NCBI Taxonomy" id="3121275"/>
    <lineage>
        <taxon>Bacteria</taxon>
        <taxon>Pseudomonadati</taxon>
        <taxon>Pseudomonadota</taxon>
        <taxon>Betaproteobacteria</taxon>
        <taxon>Burkholderiales</taxon>
        <taxon>Thiobacteraceae</taxon>
        <taxon>Thiobacter</taxon>
    </lineage>
</organism>
<accession>A0ABV0EAD9</accession>
<evidence type="ECO:0000256" key="2">
    <source>
        <dbReference type="ARBA" id="ARBA00013064"/>
    </source>
</evidence>
<reference evidence="6 7" key="1">
    <citation type="submission" date="2024-02" db="EMBL/GenBank/DDBJ databases">
        <title>New thermophilic sulfur-oxidizing bacteria from a hot springs of the Uzon caldera (Kamchatka, Russia).</title>
        <authorList>
            <person name="Dukat A.M."/>
            <person name="Elcheninov A.G."/>
            <person name="Frolov E.N."/>
        </authorList>
    </citation>
    <scope>NUCLEOTIDE SEQUENCE [LARGE SCALE GENOMIC DNA]</scope>
    <source>
        <strain evidence="6 7">AK1</strain>
    </source>
</reference>
<comment type="similarity">
    <text evidence="1">Belongs to the low molecular weight phosphotyrosine protein phosphatase family.</text>
</comment>
<proteinExistence type="inferred from homology"/>
<gene>
    <name evidence="6" type="ORF">V6E02_00020</name>
</gene>
<dbReference type="PANTHER" id="PTHR11717">
    <property type="entry name" value="LOW MOLECULAR WEIGHT PROTEIN TYROSINE PHOSPHATASE"/>
    <property type="match status" value="1"/>
</dbReference>
<dbReference type="RefSeq" id="WP_347305920.1">
    <property type="nucleotide sequence ID" value="NZ_JBAJEX010000001.1"/>
</dbReference>
<dbReference type="Proteomes" id="UP001482231">
    <property type="component" value="Unassembled WGS sequence"/>
</dbReference>
<evidence type="ECO:0000313" key="7">
    <source>
        <dbReference type="Proteomes" id="UP001482231"/>
    </source>
</evidence>
<evidence type="ECO:0000313" key="6">
    <source>
        <dbReference type="EMBL" id="MEO1765610.1"/>
    </source>
</evidence>
<dbReference type="InterPro" id="IPR023485">
    <property type="entry name" value="Ptyr_pPase"/>
</dbReference>
<keyword evidence="7" id="KW-1185">Reference proteome</keyword>
<dbReference type="PRINTS" id="PR00719">
    <property type="entry name" value="LMWPTPASE"/>
</dbReference>
<dbReference type="InterPro" id="IPR050438">
    <property type="entry name" value="LMW_PTPase"/>
</dbReference>